<sequence>MSGYTVIDVETTGLFPEKHDRIVEIAVVYVSDQGDIRDHWSTLVNPQRDVGPTRIHGISSTDVLDAPTFRQVAPYILRAVEGRTIVAHNATFDLRFLAHEFIRSGIPLENLPLHGVCTMQWSTSFINGASRRLVDCCNACGLPLENAHSAAGDALATAGLLAYFLNMSDFKPPWFERLHSTRGYTWPPFPGVYPELRIFGRRQARDVPQDQWLDRIVSRMPRAADPRVDGYLAVLETALVDRFLAEHEKDQLINVALESGLTRGQVIDLHADYLRAMAEVALDDGVVTEDERADLERVAAMLGLANGDVNMALELAAEPEHGRHRAGSAVATSGLKLSPGDRVCFTGEMGRPRSAWEQAVERKGLSCGGLTKSTAILVAADPNSLSGKAEKARRYGIPVVTEDAFEKLLSQVAP</sequence>
<dbReference type="GO" id="GO:0008408">
    <property type="term" value="F:3'-5' exonuclease activity"/>
    <property type="evidence" value="ECO:0007669"/>
    <property type="project" value="TreeGrafter"/>
</dbReference>
<reference evidence="6" key="1">
    <citation type="submission" date="2013-08" db="EMBL/GenBank/DDBJ databases">
        <title>Intrasporangium oryzae NRRL B-24470.</title>
        <authorList>
            <person name="Liu H."/>
            <person name="Wang G."/>
        </authorList>
    </citation>
    <scope>NUCLEOTIDE SEQUENCE [LARGE SCALE GENOMIC DNA]</scope>
    <source>
        <strain evidence="6">Q5-1</strain>
    </source>
</reference>
<dbReference type="Pfam" id="PF00533">
    <property type="entry name" value="BRCT"/>
    <property type="match status" value="1"/>
</dbReference>
<keyword evidence="1" id="KW-0540">Nuclease</keyword>
<dbReference type="PANTHER" id="PTHR30231:SF4">
    <property type="entry name" value="PROTEIN NEN2"/>
    <property type="match status" value="1"/>
</dbReference>
<keyword evidence="2" id="KW-0378">Hydrolase</keyword>
<name>W9GT19_9MICO</name>
<feature type="domain" description="Exonuclease" evidence="4">
    <location>
        <begin position="3"/>
        <end position="170"/>
    </location>
</feature>
<dbReference type="AlphaFoldDB" id="W9GT19"/>
<dbReference type="InterPro" id="IPR013520">
    <property type="entry name" value="Ribonucl_H"/>
</dbReference>
<evidence type="ECO:0000256" key="3">
    <source>
        <dbReference type="ARBA" id="ARBA00022839"/>
    </source>
</evidence>
<keyword evidence="3" id="KW-0269">Exonuclease</keyword>
<dbReference type="CDD" id="cd06127">
    <property type="entry name" value="DEDDh"/>
    <property type="match status" value="1"/>
</dbReference>
<gene>
    <name evidence="5" type="ORF">N864_11675</name>
</gene>
<dbReference type="FunFam" id="3.30.420.10:FF:000045">
    <property type="entry name" value="3'-5' exonuclease DinG"/>
    <property type="match status" value="1"/>
</dbReference>
<dbReference type="OrthoDB" id="190275at2"/>
<dbReference type="PATRIC" id="fig|584657.3.peg.33"/>
<evidence type="ECO:0000313" key="5">
    <source>
        <dbReference type="EMBL" id="EWT07973.1"/>
    </source>
</evidence>
<dbReference type="GO" id="GO:0005829">
    <property type="term" value="C:cytosol"/>
    <property type="evidence" value="ECO:0007669"/>
    <property type="project" value="TreeGrafter"/>
</dbReference>
<dbReference type="InterPro" id="IPR029024">
    <property type="entry name" value="TerB-like"/>
</dbReference>
<dbReference type="InterPro" id="IPR001357">
    <property type="entry name" value="BRCT_dom"/>
</dbReference>
<organism evidence="5 6">
    <name type="scientific">Intrasporangium chromatireducens Q5-1</name>
    <dbReference type="NCBI Taxonomy" id="584657"/>
    <lineage>
        <taxon>Bacteria</taxon>
        <taxon>Bacillati</taxon>
        <taxon>Actinomycetota</taxon>
        <taxon>Actinomycetes</taxon>
        <taxon>Micrococcales</taxon>
        <taxon>Intrasporangiaceae</taxon>
        <taxon>Intrasporangium</taxon>
    </lineage>
</organism>
<dbReference type="Gene3D" id="3.30.420.10">
    <property type="entry name" value="Ribonuclease H-like superfamily/Ribonuclease H"/>
    <property type="match status" value="1"/>
</dbReference>
<dbReference type="EMBL" id="AWQS01000001">
    <property type="protein sequence ID" value="EWT07973.1"/>
    <property type="molecule type" value="Genomic_DNA"/>
</dbReference>
<dbReference type="InterPro" id="IPR036420">
    <property type="entry name" value="BRCT_dom_sf"/>
</dbReference>
<keyword evidence="6" id="KW-1185">Reference proteome</keyword>
<dbReference type="Pfam" id="PF00929">
    <property type="entry name" value="RNase_T"/>
    <property type="match status" value="1"/>
</dbReference>
<evidence type="ECO:0000313" key="6">
    <source>
        <dbReference type="Proteomes" id="UP000019494"/>
    </source>
</evidence>
<evidence type="ECO:0000256" key="1">
    <source>
        <dbReference type="ARBA" id="ARBA00022722"/>
    </source>
</evidence>
<dbReference type="PANTHER" id="PTHR30231">
    <property type="entry name" value="DNA POLYMERASE III SUBUNIT EPSILON"/>
    <property type="match status" value="1"/>
</dbReference>
<proteinExistence type="predicted"/>
<dbReference type="SUPFAM" id="SSF52113">
    <property type="entry name" value="BRCT domain"/>
    <property type="match status" value="1"/>
</dbReference>
<dbReference type="Proteomes" id="UP000019494">
    <property type="component" value="Unassembled WGS sequence"/>
</dbReference>
<dbReference type="SMART" id="SM00479">
    <property type="entry name" value="EXOIII"/>
    <property type="match status" value="1"/>
</dbReference>
<accession>W9GT19</accession>
<dbReference type="SUPFAM" id="SSF158682">
    <property type="entry name" value="TerB-like"/>
    <property type="match status" value="1"/>
</dbReference>
<comment type="caution">
    <text evidence="5">The sequence shown here is derived from an EMBL/GenBank/DDBJ whole genome shotgun (WGS) entry which is preliminary data.</text>
</comment>
<evidence type="ECO:0000259" key="4">
    <source>
        <dbReference type="SMART" id="SM00479"/>
    </source>
</evidence>
<dbReference type="InterPro" id="IPR036397">
    <property type="entry name" value="RNaseH_sf"/>
</dbReference>
<dbReference type="GO" id="GO:0003676">
    <property type="term" value="F:nucleic acid binding"/>
    <property type="evidence" value="ECO:0007669"/>
    <property type="project" value="InterPro"/>
</dbReference>
<dbReference type="InterPro" id="IPR012337">
    <property type="entry name" value="RNaseH-like_sf"/>
</dbReference>
<dbReference type="SUPFAM" id="SSF53098">
    <property type="entry name" value="Ribonuclease H-like"/>
    <property type="match status" value="1"/>
</dbReference>
<evidence type="ECO:0000256" key="2">
    <source>
        <dbReference type="ARBA" id="ARBA00022801"/>
    </source>
</evidence>
<protein>
    <submittedName>
        <fullName evidence="5">DNA polymerase</fullName>
    </submittedName>
</protein>
<dbReference type="Gene3D" id="3.40.50.10190">
    <property type="entry name" value="BRCT domain"/>
    <property type="match status" value="1"/>
</dbReference>